<dbReference type="EMBL" id="FMUX01000001">
    <property type="protein sequence ID" value="SCX83907.1"/>
    <property type="molecule type" value="Genomic_DNA"/>
</dbReference>
<protein>
    <submittedName>
        <fullName evidence="1">Uncharacterized protein</fullName>
    </submittedName>
</protein>
<reference evidence="1 2" key="1">
    <citation type="submission" date="2016-10" db="EMBL/GenBank/DDBJ databases">
        <authorList>
            <person name="de Groot N.N."/>
        </authorList>
    </citation>
    <scope>NUCLEOTIDE SEQUENCE [LARGE SCALE GENOMIC DNA]</scope>
    <source>
        <strain evidence="1 2">AA1</strain>
    </source>
</reference>
<sequence>MQAKIHDVQKQAKKVLKSDWTKIAPTYTFGWGGPLSWAEEMFPHISTVIDDVRETVSDDLPIVVYQTRENPPNSTVAAIPFKTEDGNPYNIRIVPSETISEKQITLLSHFAQAFLFLTASGGLPEPWEPKALSKALVKLTGKKLIG</sequence>
<evidence type="ECO:0000313" key="1">
    <source>
        <dbReference type="EMBL" id="SCX83907.1"/>
    </source>
</evidence>
<organism evidence="1 2">
    <name type="scientific">Desulfoluna spongiiphila</name>
    <dbReference type="NCBI Taxonomy" id="419481"/>
    <lineage>
        <taxon>Bacteria</taxon>
        <taxon>Pseudomonadati</taxon>
        <taxon>Thermodesulfobacteriota</taxon>
        <taxon>Desulfobacteria</taxon>
        <taxon>Desulfobacterales</taxon>
        <taxon>Desulfolunaceae</taxon>
        <taxon>Desulfoluna</taxon>
    </lineage>
</organism>
<name>A0A1G5B178_9BACT</name>
<dbReference type="RefSeq" id="WP_092207983.1">
    <property type="nucleotide sequence ID" value="NZ_FMUX01000001.1"/>
</dbReference>
<dbReference type="AlphaFoldDB" id="A0A1G5B178"/>
<dbReference type="Proteomes" id="UP000198870">
    <property type="component" value="Unassembled WGS sequence"/>
</dbReference>
<gene>
    <name evidence="1" type="ORF">SAMN05216233_101568</name>
</gene>
<dbReference type="OrthoDB" id="9918551at2"/>
<proteinExistence type="predicted"/>
<keyword evidence="2" id="KW-1185">Reference proteome</keyword>
<accession>A0A1G5B178</accession>
<evidence type="ECO:0000313" key="2">
    <source>
        <dbReference type="Proteomes" id="UP000198870"/>
    </source>
</evidence>